<dbReference type="SUPFAM" id="SSF52540">
    <property type="entry name" value="P-loop containing nucleoside triphosphate hydrolases"/>
    <property type="match status" value="1"/>
</dbReference>
<dbReference type="InterPro" id="IPR051988">
    <property type="entry name" value="HRR_RAD51_Paralog"/>
</dbReference>
<organism evidence="6">
    <name type="scientific">Enterobius vermicularis</name>
    <name type="common">Human pinworm</name>
    <dbReference type="NCBI Taxonomy" id="51028"/>
    <lineage>
        <taxon>Eukaryota</taxon>
        <taxon>Metazoa</taxon>
        <taxon>Ecdysozoa</taxon>
        <taxon>Nematoda</taxon>
        <taxon>Chromadorea</taxon>
        <taxon>Rhabditida</taxon>
        <taxon>Spirurina</taxon>
        <taxon>Oxyuridomorpha</taxon>
        <taxon>Oxyuroidea</taxon>
        <taxon>Oxyuridae</taxon>
        <taxon>Enterobius</taxon>
    </lineage>
</organism>
<dbReference type="InterPro" id="IPR027417">
    <property type="entry name" value="P-loop_NTPase"/>
</dbReference>
<dbReference type="GO" id="GO:0033063">
    <property type="term" value="C:Rad51B-Rad51C-Rad51D-XRCC2 complex"/>
    <property type="evidence" value="ECO:0007669"/>
    <property type="project" value="TreeGrafter"/>
</dbReference>
<dbReference type="WBParaSite" id="EVEC_0000233501-mRNA-1">
    <property type="protein sequence ID" value="EVEC_0000233501-mRNA-1"/>
    <property type="gene ID" value="EVEC_0000233501"/>
</dbReference>
<dbReference type="Pfam" id="PF08423">
    <property type="entry name" value="Rad51"/>
    <property type="match status" value="1"/>
</dbReference>
<dbReference type="OrthoDB" id="336321at2759"/>
<dbReference type="InterPro" id="IPR013632">
    <property type="entry name" value="Rad51_C"/>
</dbReference>
<evidence type="ECO:0000313" key="5">
    <source>
        <dbReference type="Proteomes" id="UP000274131"/>
    </source>
</evidence>
<dbReference type="Gene3D" id="3.40.50.300">
    <property type="entry name" value="P-loop containing nucleotide triphosphate hydrolases"/>
    <property type="match status" value="1"/>
</dbReference>
<keyword evidence="5" id="KW-1185">Reference proteome</keyword>
<proteinExistence type="predicted"/>
<dbReference type="AlphaFoldDB" id="A0A0N4UXR2"/>
<dbReference type="STRING" id="51028.A0A0N4UXR2"/>
<dbReference type="GO" id="GO:0003697">
    <property type="term" value="F:single-stranded DNA binding"/>
    <property type="evidence" value="ECO:0007669"/>
    <property type="project" value="TreeGrafter"/>
</dbReference>
<keyword evidence="2" id="KW-0539">Nucleus</keyword>
<dbReference type="GO" id="GO:0000723">
    <property type="term" value="P:telomere maintenance"/>
    <property type="evidence" value="ECO:0007669"/>
    <property type="project" value="TreeGrafter"/>
</dbReference>
<dbReference type="GO" id="GO:0000400">
    <property type="term" value="F:four-way junction DNA binding"/>
    <property type="evidence" value="ECO:0007669"/>
    <property type="project" value="TreeGrafter"/>
</dbReference>
<evidence type="ECO:0000259" key="3">
    <source>
        <dbReference type="PROSITE" id="PS50162"/>
    </source>
</evidence>
<dbReference type="GO" id="GO:0000724">
    <property type="term" value="P:double-strand break repair via homologous recombination"/>
    <property type="evidence" value="ECO:0007669"/>
    <property type="project" value="TreeGrafter"/>
</dbReference>
<evidence type="ECO:0000256" key="1">
    <source>
        <dbReference type="ARBA" id="ARBA00004123"/>
    </source>
</evidence>
<dbReference type="GO" id="GO:0005524">
    <property type="term" value="F:ATP binding"/>
    <property type="evidence" value="ECO:0007669"/>
    <property type="project" value="InterPro"/>
</dbReference>
<dbReference type="EMBL" id="UXUI01007308">
    <property type="protein sequence ID" value="VDD86900.1"/>
    <property type="molecule type" value="Genomic_DNA"/>
</dbReference>
<dbReference type="InterPro" id="IPR020588">
    <property type="entry name" value="RecA_ATP-bd"/>
</dbReference>
<dbReference type="GO" id="GO:0140664">
    <property type="term" value="F:ATP-dependent DNA damage sensor activity"/>
    <property type="evidence" value="ECO:0007669"/>
    <property type="project" value="InterPro"/>
</dbReference>
<dbReference type="PANTHER" id="PTHR46457">
    <property type="entry name" value="DNA REPAIR PROTEIN RAD51 HOMOLOG 4"/>
    <property type="match status" value="1"/>
</dbReference>
<dbReference type="PANTHER" id="PTHR46457:SF1">
    <property type="entry name" value="DNA REPAIR PROTEIN RAD51 HOMOLOG 4"/>
    <property type="match status" value="1"/>
</dbReference>
<gene>
    <name evidence="4" type="ORF">EVEC_LOCUS2043</name>
</gene>
<evidence type="ECO:0000256" key="2">
    <source>
        <dbReference type="ARBA" id="ARBA00023242"/>
    </source>
</evidence>
<evidence type="ECO:0000313" key="6">
    <source>
        <dbReference type="WBParaSite" id="EVEC_0000233501-mRNA-1"/>
    </source>
</evidence>
<name>A0A0N4UXR2_ENTVE</name>
<protein>
    <submittedName>
        <fullName evidence="6">RECA_2 domain-containing protein</fullName>
    </submittedName>
</protein>
<dbReference type="GO" id="GO:0005815">
    <property type="term" value="C:microtubule organizing center"/>
    <property type="evidence" value="ECO:0007669"/>
    <property type="project" value="TreeGrafter"/>
</dbReference>
<accession>A0A0N4UXR2</accession>
<dbReference type="GO" id="GO:0007131">
    <property type="term" value="P:reciprocal meiotic recombination"/>
    <property type="evidence" value="ECO:0007669"/>
    <property type="project" value="TreeGrafter"/>
</dbReference>
<sequence>MSEELVGKETALELFMRLEAPWLFLKVYGCGTVNNVLRGGIAKGEITELVGSVAAGKTQFCLSVVANLLIREKDGLVVYMDTNGSFRSTRLLEILVSNNVSVTHGRAFYKVTKRGIVELVDKELNEDQTQAMEEIISENWNTVMQIYTQTTDVVKE</sequence>
<feature type="domain" description="RecA family profile 1" evidence="3">
    <location>
        <begin position="24"/>
        <end position="156"/>
    </location>
</feature>
<comment type="subcellular location">
    <subcellularLocation>
        <location evidence="1">Nucleus</location>
    </subcellularLocation>
</comment>
<dbReference type="Proteomes" id="UP000274131">
    <property type="component" value="Unassembled WGS sequence"/>
</dbReference>
<evidence type="ECO:0000313" key="4">
    <source>
        <dbReference type="EMBL" id="VDD86900.1"/>
    </source>
</evidence>
<dbReference type="PROSITE" id="PS50162">
    <property type="entry name" value="RECA_2"/>
    <property type="match status" value="1"/>
</dbReference>
<dbReference type="GO" id="GO:0005657">
    <property type="term" value="C:replication fork"/>
    <property type="evidence" value="ECO:0007669"/>
    <property type="project" value="TreeGrafter"/>
</dbReference>
<reference evidence="4 5" key="2">
    <citation type="submission" date="2018-10" db="EMBL/GenBank/DDBJ databases">
        <authorList>
            <consortium name="Pathogen Informatics"/>
        </authorList>
    </citation>
    <scope>NUCLEOTIDE SEQUENCE [LARGE SCALE GENOMIC DNA]</scope>
</reference>
<dbReference type="GO" id="GO:0042148">
    <property type="term" value="P:DNA strand invasion"/>
    <property type="evidence" value="ECO:0007669"/>
    <property type="project" value="TreeGrafter"/>
</dbReference>
<reference evidence="6" key="1">
    <citation type="submission" date="2017-02" db="UniProtKB">
        <authorList>
            <consortium name="WormBaseParasite"/>
        </authorList>
    </citation>
    <scope>IDENTIFICATION</scope>
</reference>